<dbReference type="EMBL" id="FMDN01000013">
    <property type="protein sequence ID" value="SCG59395.1"/>
    <property type="molecule type" value="Genomic_DNA"/>
</dbReference>
<dbReference type="UniPathway" id="UPA00946"/>
<evidence type="ECO:0000313" key="14">
    <source>
        <dbReference type="EMBL" id="SCG59395.1"/>
    </source>
</evidence>
<keyword evidence="6 12" id="KW-0028">Amino-acid biosynthesis</keyword>
<keyword evidence="11 12" id="KW-0100">Branched-chain amino acid biosynthesis</keyword>
<accession>A0A1C5IM60</accession>
<gene>
    <name evidence="12" type="primary">leuC</name>
    <name evidence="14" type="ORF">GA0070560_113111</name>
</gene>
<dbReference type="Pfam" id="PF00330">
    <property type="entry name" value="Aconitase"/>
    <property type="match status" value="1"/>
</dbReference>
<dbReference type="NCBIfam" id="TIGR00170">
    <property type="entry name" value="leuC"/>
    <property type="match status" value="1"/>
</dbReference>
<proteinExistence type="inferred from homology"/>
<dbReference type="InterPro" id="IPR001030">
    <property type="entry name" value="Acoase/IPM_deHydtase_lsu_aba"/>
</dbReference>
<dbReference type="InterPro" id="IPR015931">
    <property type="entry name" value="Acnase/IPM_dHydase_lsu_aba_1/3"/>
</dbReference>
<keyword evidence="9 12" id="KW-0411">Iron-sulfur</keyword>
<dbReference type="RefSeq" id="WP_091298820.1">
    <property type="nucleotide sequence ID" value="NZ_FMDN01000013.1"/>
</dbReference>
<comment type="function">
    <text evidence="2 12">Catalyzes the isomerization between 2-isopropylmalate and 3-isopropylmalate, via the formation of 2-isopropylmaleate.</text>
</comment>
<keyword evidence="4 12" id="KW-0432">Leucine biosynthesis</keyword>
<dbReference type="GO" id="GO:0003861">
    <property type="term" value="F:3-isopropylmalate dehydratase activity"/>
    <property type="evidence" value="ECO:0007669"/>
    <property type="project" value="UniProtKB-UniRule"/>
</dbReference>
<comment type="pathway">
    <text evidence="3 12">Amino-acid biosynthesis; L-leucine biosynthesis; L-leucine from 3-methyl-2-oxobutanoate: step 2/4.</text>
</comment>
<organism evidence="14 15">
    <name type="scientific">Micromonospora halophytica</name>
    <dbReference type="NCBI Taxonomy" id="47864"/>
    <lineage>
        <taxon>Bacteria</taxon>
        <taxon>Bacillati</taxon>
        <taxon>Actinomycetota</taxon>
        <taxon>Actinomycetes</taxon>
        <taxon>Micromonosporales</taxon>
        <taxon>Micromonosporaceae</taxon>
        <taxon>Micromonospora</taxon>
    </lineage>
</organism>
<sequence>MSEPRTLVEKIWDAHRIPSGSDGPDLLYVDVHLVHEATSAQAFDGLRLAGRTVRRPDLTLAVEDHNVPTDSLSITDPISIEQVARLRANCAEHGIELFPHGDARQGIVHVVGPELGAIQPGMTVVCGDSHTSTHGAFGALAFGVGTSDVEHVLATQTLPMPRPRTMAVEFTGTLPPDVTAKDLMLALLAEIGANGAHGYVLEYRGAAIRGLSMESRMTLCNLSIEAGARAGMVAPDEVTFEYLATRPRRPVGKDWDEALAHWSTLCTDPGAVFDRTVTLEVGALSPVVTWGTNPGQAVPLSQAVPDPAQFTDAAERAAARRALEYMALEPGTRMRDIEVDTVFLGSCTNGRIEDLRAAAAVLRGRVLAPSVRMLVVPGSMRVRDQAEQEGLHDVFRAAGAEWRLSGCSMCLGMNADRLSGPRRCASTSNRNYEGRQGDTARTHLVSPAVAAATAVAGRLAAPADLS</sequence>
<evidence type="ECO:0000256" key="3">
    <source>
        <dbReference type="ARBA" id="ARBA00004729"/>
    </source>
</evidence>
<keyword evidence="10 12" id="KW-0456">Lyase</keyword>
<reference evidence="15" key="1">
    <citation type="submission" date="2016-06" db="EMBL/GenBank/DDBJ databases">
        <authorList>
            <person name="Varghese N."/>
        </authorList>
    </citation>
    <scope>NUCLEOTIDE SEQUENCE [LARGE SCALE GENOMIC DNA]</scope>
    <source>
        <strain evidence="15">DSM 43171</strain>
    </source>
</reference>
<dbReference type="PANTHER" id="PTHR43822:SF9">
    <property type="entry name" value="3-ISOPROPYLMALATE DEHYDRATASE"/>
    <property type="match status" value="1"/>
</dbReference>
<dbReference type="HAMAP" id="MF_01026">
    <property type="entry name" value="LeuC_type1"/>
    <property type="match status" value="1"/>
</dbReference>
<evidence type="ECO:0000313" key="15">
    <source>
        <dbReference type="Proteomes" id="UP000199408"/>
    </source>
</evidence>
<feature type="binding site" evidence="12">
    <location>
        <position position="407"/>
    </location>
    <ligand>
        <name>[4Fe-4S] cluster</name>
        <dbReference type="ChEBI" id="CHEBI:49883"/>
    </ligand>
</feature>
<evidence type="ECO:0000256" key="7">
    <source>
        <dbReference type="ARBA" id="ARBA00022723"/>
    </source>
</evidence>
<dbReference type="SUPFAM" id="SSF53732">
    <property type="entry name" value="Aconitase iron-sulfur domain"/>
    <property type="match status" value="1"/>
</dbReference>
<comment type="cofactor">
    <cofactor evidence="12">
        <name>[4Fe-4S] cluster</name>
        <dbReference type="ChEBI" id="CHEBI:49883"/>
    </cofactor>
    <text evidence="12">Binds 1 [4Fe-4S] cluster per subunit.</text>
</comment>
<dbReference type="GO" id="GO:0051539">
    <property type="term" value="F:4 iron, 4 sulfur cluster binding"/>
    <property type="evidence" value="ECO:0007669"/>
    <property type="project" value="UniProtKB-KW"/>
</dbReference>
<dbReference type="GO" id="GO:0009098">
    <property type="term" value="P:L-leucine biosynthetic process"/>
    <property type="evidence" value="ECO:0007669"/>
    <property type="project" value="UniProtKB-UniRule"/>
</dbReference>
<dbReference type="UniPathway" id="UPA00048">
    <property type="reaction ID" value="UER00071"/>
</dbReference>
<dbReference type="FunFam" id="3.30.499.10:FF:000007">
    <property type="entry name" value="3-isopropylmalate dehydratase large subunit"/>
    <property type="match status" value="1"/>
</dbReference>
<protein>
    <recommendedName>
        <fullName evidence="12">3-isopropylmalate dehydratase large subunit</fullName>
        <ecNumber evidence="12">4.2.1.33</ecNumber>
    </recommendedName>
    <alternativeName>
        <fullName evidence="12">Alpha-IPM isomerase</fullName>
        <shortName evidence="12">IPMI</shortName>
    </alternativeName>
    <alternativeName>
        <fullName evidence="12">Isopropylmalate isomerase</fullName>
    </alternativeName>
</protein>
<dbReference type="AlphaFoldDB" id="A0A1C5IM60"/>
<dbReference type="PROSITE" id="PS00450">
    <property type="entry name" value="ACONITASE_1"/>
    <property type="match status" value="1"/>
</dbReference>
<dbReference type="InterPro" id="IPR018136">
    <property type="entry name" value="Aconitase_4Fe-4S_BS"/>
</dbReference>
<keyword evidence="7 12" id="KW-0479">Metal-binding</keyword>
<dbReference type="InterPro" id="IPR050067">
    <property type="entry name" value="IPM_dehydratase_rel_enz"/>
</dbReference>
<dbReference type="NCBIfam" id="NF009116">
    <property type="entry name" value="PRK12466.1"/>
    <property type="match status" value="1"/>
</dbReference>
<dbReference type="InterPro" id="IPR004430">
    <property type="entry name" value="3-IsopropMal_deHydase_lsu"/>
</dbReference>
<keyword evidence="8 12" id="KW-0408">Iron</keyword>
<evidence type="ECO:0000256" key="1">
    <source>
        <dbReference type="ARBA" id="ARBA00000491"/>
    </source>
</evidence>
<dbReference type="NCBIfam" id="NF004016">
    <property type="entry name" value="PRK05478.1"/>
    <property type="match status" value="1"/>
</dbReference>
<keyword evidence="5 12" id="KW-0004">4Fe-4S</keyword>
<evidence type="ECO:0000256" key="8">
    <source>
        <dbReference type="ARBA" id="ARBA00023004"/>
    </source>
</evidence>
<evidence type="ECO:0000256" key="4">
    <source>
        <dbReference type="ARBA" id="ARBA00022430"/>
    </source>
</evidence>
<dbReference type="PROSITE" id="PS01244">
    <property type="entry name" value="ACONITASE_2"/>
    <property type="match status" value="1"/>
</dbReference>
<feature type="binding site" evidence="12">
    <location>
        <position position="347"/>
    </location>
    <ligand>
        <name>[4Fe-4S] cluster</name>
        <dbReference type="ChEBI" id="CHEBI:49883"/>
    </ligand>
</feature>
<dbReference type="Gene3D" id="3.30.499.10">
    <property type="entry name" value="Aconitase, domain 3"/>
    <property type="match status" value="2"/>
</dbReference>
<comment type="catalytic activity">
    <reaction evidence="1 12">
        <text>(2R,3S)-3-isopropylmalate = (2S)-2-isopropylmalate</text>
        <dbReference type="Rhea" id="RHEA:32287"/>
        <dbReference type="ChEBI" id="CHEBI:1178"/>
        <dbReference type="ChEBI" id="CHEBI:35121"/>
        <dbReference type="EC" id="4.2.1.33"/>
    </reaction>
</comment>
<dbReference type="GO" id="GO:0046872">
    <property type="term" value="F:metal ion binding"/>
    <property type="evidence" value="ECO:0007669"/>
    <property type="project" value="UniProtKB-KW"/>
</dbReference>
<comment type="subunit">
    <text evidence="12">Heterodimer of LeuC and LeuD.</text>
</comment>
<dbReference type="STRING" id="47864.GA0070560_113111"/>
<dbReference type="InterPro" id="IPR033941">
    <property type="entry name" value="IPMI_cat"/>
</dbReference>
<name>A0A1C5IM60_9ACTN</name>
<dbReference type="InterPro" id="IPR036008">
    <property type="entry name" value="Aconitase_4Fe-4S_dom"/>
</dbReference>
<dbReference type="Proteomes" id="UP000199408">
    <property type="component" value="Unassembled WGS sequence"/>
</dbReference>
<evidence type="ECO:0000256" key="12">
    <source>
        <dbReference type="HAMAP-Rule" id="MF_01026"/>
    </source>
</evidence>
<evidence type="ECO:0000259" key="13">
    <source>
        <dbReference type="Pfam" id="PF00330"/>
    </source>
</evidence>
<dbReference type="OrthoDB" id="9802769at2"/>
<evidence type="ECO:0000256" key="10">
    <source>
        <dbReference type="ARBA" id="ARBA00023239"/>
    </source>
</evidence>
<evidence type="ECO:0000256" key="5">
    <source>
        <dbReference type="ARBA" id="ARBA00022485"/>
    </source>
</evidence>
<dbReference type="PRINTS" id="PR00415">
    <property type="entry name" value="ACONITASE"/>
</dbReference>
<comment type="similarity">
    <text evidence="12">Belongs to the aconitase/IPM isomerase family. LeuC type 1 subfamily.</text>
</comment>
<dbReference type="CDD" id="cd01583">
    <property type="entry name" value="IPMI"/>
    <property type="match status" value="1"/>
</dbReference>
<feature type="domain" description="Aconitase/3-isopropylmalate dehydratase large subunit alpha/beta/alpha" evidence="13">
    <location>
        <begin position="9"/>
        <end position="457"/>
    </location>
</feature>
<evidence type="ECO:0000256" key="11">
    <source>
        <dbReference type="ARBA" id="ARBA00023304"/>
    </source>
</evidence>
<feature type="binding site" evidence="12">
    <location>
        <position position="410"/>
    </location>
    <ligand>
        <name>[4Fe-4S] cluster</name>
        <dbReference type="ChEBI" id="CHEBI:49883"/>
    </ligand>
</feature>
<dbReference type="EC" id="4.2.1.33" evidence="12"/>
<keyword evidence="15" id="KW-1185">Reference proteome</keyword>
<evidence type="ECO:0000256" key="2">
    <source>
        <dbReference type="ARBA" id="ARBA00002695"/>
    </source>
</evidence>
<evidence type="ECO:0000256" key="6">
    <source>
        <dbReference type="ARBA" id="ARBA00022605"/>
    </source>
</evidence>
<evidence type="ECO:0000256" key="9">
    <source>
        <dbReference type="ARBA" id="ARBA00023014"/>
    </source>
</evidence>
<dbReference type="PANTHER" id="PTHR43822">
    <property type="entry name" value="HOMOACONITASE, MITOCHONDRIAL-RELATED"/>
    <property type="match status" value="1"/>
</dbReference>